<evidence type="ECO:0000256" key="1">
    <source>
        <dbReference type="SAM" id="MobiDB-lite"/>
    </source>
</evidence>
<gene>
    <name evidence="2" type="ORF">FNV43_RR12134</name>
</gene>
<dbReference type="PANTHER" id="PTHR31065:SF35">
    <property type="entry name" value="PLATZ TRANSCRIPTION FACTOR FAMILY PROTEIN"/>
    <property type="match status" value="1"/>
</dbReference>
<dbReference type="PANTHER" id="PTHR31065">
    <property type="entry name" value="PLATZ TRANSCRIPTION FACTOR FAMILY PROTEIN"/>
    <property type="match status" value="1"/>
</dbReference>
<dbReference type="AlphaFoldDB" id="A0A8K0H7L7"/>
<dbReference type="Pfam" id="PF04640">
    <property type="entry name" value="PLATZ"/>
    <property type="match status" value="1"/>
</dbReference>
<feature type="compositionally biased region" description="Basic residues" evidence="1">
    <location>
        <begin position="214"/>
        <end position="228"/>
    </location>
</feature>
<comment type="caution">
    <text evidence="2">The sequence shown here is derived from an EMBL/GenBank/DDBJ whole genome shotgun (WGS) entry which is preliminary data.</text>
</comment>
<name>A0A8K0H7L7_9ROSA</name>
<dbReference type="EMBL" id="VOIH02000005">
    <property type="protein sequence ID" value="KAF3446954.1"/>
    <property type="molecule type" value="Genomic_DNA"/>
</dbReference>
<keyword evidence="3" id="KW-1185">Reference proteome</keyword>
<organism evidence="2 3">
    <name type="scientific">Rhamnella rubrinervis</name>
    <dbReference type="NCBI Taxonomy" id="2594499"/>
    <lineage>
        <taxon>Eukaryota</taxon>
        <taxon>Viridiplantae</taxon>
        <taxon>Streptophyta</taxon>
        <taxon>Embryophyta</taxon>
        <taxon>Tracheophyta</taxon>
        <taxon>Spermatophyta</taxon>
        <taxon>Magnoliopsida</taxon>
        <taxon>eudicotyledons</taxon>
        <taxon>Gunneridae</taxon>
        <taxon>Pentapetalae</taxon>
        <taxon>rosids</taxon>
        <taxon>fabids</taxon>
        <taxon>Rosales</taxon>
        <taxon>Rhamnaceae</taxon>
        <taxon>rhamnoid group</taxon>
        <taxon>Rhamneae</taxon>
        <taxon>Rhamnella</taxon>
    </lineage>
</organism>
<proteinExistence type="predicted"/>
<protein>
    <recommendedName>
        <fullName evidence="4">PLATZ transcription factor family protein</fullName>
    </recommendedName>
</protein>
<accession>A0A8K0H7L7</accession>
<dbReference type="Proteomes" id="UP000796880">
    <property type="component" value="Unassembled WGS sequence"/>
</dbReference>
<dbReference type="OrthoDB" id="1908108at2759"/>
<evidence type="ECO:0000313" key="3">
    <source>
        <dbReference type="Proteomes" id="UP000796880"/>
    </source>
</evidence>
<feature type="region of interest" description="Disordered" evidence="1">
    <location>
        <begin position="198"/>
        <end position="228"/>
    </location>
</feature>
<sequence length="228" mass="25561">MGNDYENVGPPWLKPMLRGNYFVPCSIHGDSNKSECNMFCLDCMGNAFCSYCLIHHHKEHRVVQIRRSSYHNVVRVNEIQRYIDISCVQTYIINSAKIVFLNERPQPRPGKGVTNTCEICCRSLLDSFRFCSLGCKLGGVKRGDPDLSFTLRVKHSRDGSESDESATPKKIQKSHIFNRLMDGSGACISGDGCSSGDEANNSISPSTPPIFNHHNARRRKGIPHRAPF</sequence>
<dbReference type="InterPro" id="IPR006734">
    <property type="entry name" value="PLATZ"/>
</dbReference>
<reference evidence="2" key="1">
    <citation type="submission" date="2020-03" db="EMBL/GenBank/DDBJ databases">
        <title>A high-quality chromosome-level genome assembly of a woody plant with both climbing and erect habits, Rhamnella rubrinervis.</title>
        <authorList>
            <person name="Lu Z."/>
            <person name="Yang Y."/>
            <person name="Zhu X."/>
            <person name="Sun Y."/>
        </authorList>
    </citation>
    <scope>NUCLEOTIDE SEQUENCE</scope>
    <source>
        <strain evidence="2">BYM</strain>
        <tissue evidence="2">Leaf</tissue>
    </source>
</reference>
<evidence type="ECO:0000313" key="2">
    <source>
        <dbReference type="EMBL" id="KAF3446954.1"/>
    </source>
</evidence>
<evidence type="ECO:0008006" key="4">
    <source>
        <dbReference type="Google" id="ProtNLM"/>
    </source>
</evidence>